<keyword evidence="2" id="KW-1185">Reference proteome</keyword>
<organism evidence="1 2">
    <name type="scientific">Arthrobacter phage Seahorse</name>
    <dbReference type="NCBI Taxonomy" id="2419611"/>
    <lineage>
        <taxon>Viruses</taxon>
        <taxon>Duplodnaviria</taxon>
        <taxon>Heunggongvirae</taxon>
        <taxon>Uroviricota</taxon>
        <taxon>Caudoviricetes</taxon>
        <taxon>Seamegvirus</taxon>
        <taxon>Seamegvirus seahorse</taxon>
    </lineage>
</organism>
<gene>
    <name evidence="1" type="primary">45</name>
    <name evidence="1" type="ORF">PBI_SEAHORSE_45</name>
</gene>
<proteinExistence type="predicted"/>
<sequence length="38" mass="4298">MPDRLLRGCRDHDGGRIGAKMDVDAVNETSREWLEAAR</sequence>
<dbReference type="RefSeq" id="YP_010656231.1">
    <property type="nucleotide sequence ID" value="NC_070836.1"/>
</dbReference>
<dbReference type="KEGG" id="vg:77932110"/>
<dbReference type="GeneID" id="77932110"/>
<evidence type="ECO:0000313" key="1">
    <source>
        <dbReference type="EMBL" id="AYR01545.1"/>
    </source>
</evidence>
<reference evidence="1 2" key="1">
    <citation type="submission" date="2018-09" db="EMBL/GenBank/DDBJ databases">
        <authorList>
            <person name="Rimple P.A."/>
            <person name="Stoner T.H."/>
            <person name="Garlena R.A."/>
            <person name="Russell D.A."/>
            <person name="Pope W.H."/>
            <person name="Jacobs-Sera D."/>
            <person name="Hatfull G.F."/>
        </authorList>
    </citation>
    <scope>NUCLEOTIDE SEQUENCE [LARGE SCALE GENOMIC DNA]</scope>
</reference>
<name>A0A3G3M518_9CAUD</name>
<dbReference type="Proteomes" id="UP000272407">
    <property type="component" value="Segment"/>
</dbReference>
<protein>
    <submittedName>
        <fullName evidence="1">Uncharacterized protein</fullName>
    </submittedName>
</protein>
<dbReference type="EMBL" id="MH910041">
    <property type="protein sequence ID" value="AYR01545.1"/>
    <property type="molecule type" value="Genomic_DNA"/>
</dbReference>
<accession>A0A3G3M518</accession>
<evidence type="ECO:0000313" key="2">
    <source>
        <dbReference type="Proteomes" id="UP000272407"/>
    </source>
</evidence>